<dbReference type="Proteomes" id="UP000324222">
    <property type="component" value="Unassembled WGS sequence"/>
</dbReference>
<dbReference type="AlphaFoldDB" id="A0A5B7E9Z7"/>
<evidence type="ECO:0000256" key="1">
    <source>
        <dbReference type="SAM" id="MobiDB-lite"/>
    </source>
</evidence>
<comment type="caution">
    <text evidence="2">The sequence shown here is derived from an EMBL/GenBank/DDBJ whole genome shotgun (WGS) entry which is preliminary data.</text>
</comment>
<accession>A0A5B7E9Z7</accession>
<feature type="compositionally biased region" description="Basic and acidic residues" evidence="1">
    <location>
        <begin position="74"/>
        <end position="84"/>
    </location>
</feature>
<reference evidence="2 3" key="1">
    <citation type="submission" date="2019-05" db="EMBL/GenBank/DDBJ databases">
        <title>Another draft genome of Portunus trituberculatus and its Hox gene families provides insights of decapod evolution.</title>
        <authorList>
            <person name="Jeong J.-H."/>
            <person name="Song I."/>
            <person name="Kim S."/>
            <person name="Choi T."/>
            <person name="Kim D."/>
            <person name="Ryu S."/>
            <person name="Kim W."/>
        </authorList>
    </citation>
    <scope>NUCLEOTIDE SEQUENCE [LARGE SCALE GENOMIC DNA]</scope>
    <source>
        <tissue evidence="2">Muscle</tissue>
    </source>
</reference>
<protein>
    <submittedName>
        <fullName evidence="2">Uncharacterized protein</fullName>
    </submittedName>
</protein>
<gene>
    <name evidence="2" type="ORF">E2C01_023280</name>
</gene>
<evidence type="ECO:0000313" key="3">
    <source>
        <dbReference type="Proteomes" id="UP000324222"/>
    </source>
</evidence>
<evidence type="ECO:0000313" key="2">
    <source>
        <dbReference type="EMBL" id="MPC30026.1"/>
    </source>
</evidence>
<organism evidence="2 3">
    <name type="scientific">Portunus trituberculatus</name>
    <name type="common">Swimming crab</name>
    <name type="synonym">Neptunus trituberculatus</name>
    <dbReference type="NCBI Taxonomy" id="210409"/>
    <lineage>
        <taxon>Eukaryota</taxon>
        <taxon>Metazoa</taxon>
        <taxon>Ecdysozoa</taxon>
        <taxon>Arthropoda</taxon>
        <taxon>Crustacea</taxon>
        <taxon>Multicrustacea</taxon>
        <taxon>Malacostraca</taxon>
        <taxon>Eumalacostraca</taxon>
        <taxon>Eucarida</taxon>
        <taxon>Decapoda</taxon>
        <taxon>Pleocyemata</taxon>
        <taxon>Brachyura</taxon>
        <taxon>Eubrachyura</taxon>
        <taxon>Portunoidea</taxon>
        <taxon>Portunidae</taxon>
        <taxon>Portuninae</taxon>
        <taxon>Portunus</taxon>
    </lineage>
</organism>
<keyword evidence="3" id="KW-1185">Reference proteome</keyword>
<proteinExistence type="predicted"/>
<name>A0A5B7E9Z7_PORTR</name>
<feature type="region of interest" description="Disordered" evidence="1">
    <location>
        <begin position="40"/>
        <end position="84"/>
    </location>
</feature>
<dbReference type="EMBL" id="VSRR010002179">
    <property type="protein sequence ID" value="MPC30026.1"/>
    <property type="molecule type" value="Genomic_DNA"/>
</dbReference>
<sequence>MLSFSNFCLEWHFFDTYSTYARAKDFVTLVQSNARTKQQSSRSILIAKRGSAEHNAGRNRSLRGNPPHTAMSHMKAEVEDKERT</sequence>